<reference evidence="8" key="1">
    <citation type="submission" date="2013-12" db="EMBL/GenBank/DDBJ databases">
        <title>A Varibaculum cambriense genome reconstructed from a premature infant gut community with otherwise low bacterial novelty that shifts toward anaerobic metabolism during the third week of life.</title>
        <authorList>
            <person name="Brown C.T."/>
            <person name="Sharon I."/>
            <person name="Thomas B.C."/>
            <person name="Castelle C.J."/>
            <person name="Morowitz M.J."/>
            <person name="Banfield J.F."/>
        </authorList>
    </citation>
    <scope>NUCLEOTIDE SEQUENCE</scope>
</reference>
<accession>W1XR00</accession>
<evidence type="ECO:0000313" key="8">
    <source>
        <dbReference type="EMBL" id="ETJ32672.1"/>
    </source>
</evidence>
<keyword evidence="5" id="KW-0030">Aminoacyl-tRNA synthetase</keyword>
<evidence type="ECO:0000256" key="5">
    <source>
        <dbReference type="ARBA" id="ARBA00023146"/>
    </source>
</evidence>
<name>W1XR00_9ZZZZ</name>
<feature type="non-terminal residue" evidence="8">
    <location>
        <position position="96"/>
    </location>
</feature>
<sequence length="96" mass="10529">GGGSLRIYQSDVQEKVFKAIGLSEEEAKSKFGFMLDAFQYGAPPHAGCAFGLDRLVMLMAKRQSIRDVIAFPKTQSASDVMSQAPSEVDWDRKSVV</sequence>
<evidence type="ECO:0000256" key="1">
    <source>
        <dbReference type="ARBA" id="ARBA00022598"/>
    </source>
</evidence>
<dbReference type="AlphaFoldDB" id="W1XR00"/>
<dbReference type="PANTHER" id="PTHR22594">
    <property type="entry name" value="ASPARTYL/LYSYL-TRNA SYNTHETASE"/>
    <property type="match status" value="1"/>
</dbReference>
<dbReference type="GO" id="GO:0006422">
    <property type="term" value="P:aspartyl-tRNA aminoacylation"/>
    <property type="evidence" value="ECO:0007669"/>
    <property type="project" value="TreeGrafter"/>
</dbReference>
<protein>
    <submittedName>
        <fullName evidence="8">Aspartate-tRNA ligase</fullName>
    </submittedName>
</protein>
<feature type="compositionally biased region" description="Polar residues" evidence="6">
    <location>
        <begin position="74"/>
        <end position="85"/>
    </location>
</feature>
<proteinExistence type="predicted"/>
<evidence type="ECO:0000256" key="4">
    <source>
        <dbReference type="ARBA" id="ARBA00022917"/>
    </source>
</evidence>
<feature type="domain" description="Aminoacyl-tRNA synthetase class II (D/K/N)" evidence="7">
    <location>
        <begin position="1"/>
        <end position="75"/>
    </location>
</feature>
<keyword evidence="2" id="KW-0547">Nucleotide-binding</keyword>
<comment type="caution">
    <text evidence="8">The sequence shown here is derived from an EMBL/GenBank/DDBJ whole genome shotgun (WGS) entry which is preliminary data.</text>
</comment>
<evidence type="ECO:0000256" key="3">
    <source>
        <dbReference type="ARBA" id="ARBA00022840"/>
    </source>
</evidence>
<keyword evidence="1 8" id="KW-0436">Ligase</keyword>
<evidence type="ECO:0000256" key="6">
    <source>
        <dbReference type="SAM" id="MobiDB-lite"/>
    </source>
</evidence>
<feature type="non-terminal residue" evidence="8">
    <location>
        <position position="1"/>
    </location>
</feature>
<dbReference type="Gene3D" id="3.30.930.10">
    <property type="entry name" value="Bira Bifunctional Protein, Domain 2"/>
    <property type="match status" value="1"/>
</dbReference>
<dbReference type="GO" id="GO:0005524">
    <property type="term" value="F:ATP binding"/>
    <property type="evidence" value="ECO:0007669"/>
    <property type="project" value="UniProtKB-KW"/>
</dbReference>
<dbReference type="PANTHER" id="PTHR22594:SF5">
    <property type="entry name" value="ASPARTATE--TRNA LIGASE, MITOCHONDRIAL"/>
    <property type="match status" value="1"/>
</dbReference>
<keyword evidence="4" id="KW-0648">Protein biosynthesis</keyword>
<gene>
    <name evidence="8" type="ORF">Q604_UNBC12879G0001</name>
</gene>
<evidence type="ECO:0000256" key="2">
    <source>
        <dbReference type="ARBA" id="ARBA00022741"/>
    </source>
</evidence>
<feature type="region of interest" description="Disordered" evidence="6">
    <location>
        <begin position="74"/>
        <end position="96"/>
    </location>
</feature>
<dbReference type="SUPFAM" id="SSF55681">
    <property type="entry name" value="Class II aaRS and biotin synthetases"/>
    <property type="match status" value="1"/>
</dbReference>
<keyword evidence="3" id="KW-0067">ATP-binding</keyword>
<dbReference type="InterPro" id="IPR004364">
    <property type="entry name" value="Aa-tRNA-synt_II"/>
</dbReference>
<evidence type="ECO:0000259" key="7">
    <source>
        <dbReference type="Pfam" id="PF00152"/>
    </source>
</evidence>
<organism evidence="8">
    <name type="scientific">human gut metagenome</name>
    <dbReference type="NCBI Taxonomy" id="408170"/>
    <lineage>
        <taxon>unclassified sequences</taxon>
        <taxon>metagenomes</taxon>
        <taxon>organismal metagenomes</taxon>
    </lineage>
</organism>
<dbReference type="GO" id="GO:0004815">
    <property type="term" value="F:aspartate-tRNA ligase activity"/>
    <property type="evidence" value="ECO:0007669"/>
    <property type="project" value="TreeGrafter"/>
</dbReference>
<dbReference type="InterPro" id="IPR045864">
    <property type="entry name" value="aa-tRNA-synth_II/BPL/LPL"/>
</dbReference>
<dbReference type="EMBL" id="AZMM01012879">
    <property type="protein sequence ID" value="ETJ32672.1"/>
    <property type="molecule type" value="Genomic_DNA"/>
</dbReference>
<dbReference type="Pfam" id="PF00152">
    <property type="entry name" value="tRNA-synt_2"/>
    <property type="match status" value="1"/>
</dbReference>